<sequence length="224" mass="24127">MWALVALIQPSVAHAFNHAGNARLLSSDEAAVIKHPVLGLQRSAVPIALGFAVDTSVLADAALAANLGVRWGLEAGPHRFVVGARYTKFLGNELLKDFVTSQEPAVKNFEIDFQGPSAYALYGLQLGRVLVQAEVRHWRYQTTTTTATGAVVLNLIGHLSIVGELGVRFKDGYPLRGAAGIRYAGENFGFSLGAAYVDLTEPLLPINDGRIPVLPTFDLSWTFQ</sequence>
<accession>A0ABY9XC69</accession>
<evidence type="ECO:0000313" key="2">
    <source>
        <dbReference type="Proteomes" id="UP001611383"/>
    </source>
</evidence>
<evidence type="ECO:0008006" key="3">
    <source>
        <dbReference type="Google" id="ProtNLM"/>
    </source>
</evidence>
<keyword evidence="2" id="KW-1185">Reference proteome</keyword>
<dbReference type="Proteomes" id="UP001611383">
    <property type="component" value="Chromosome"/>
</dbReference>
<gene>
    <name evidence="1" type="ORF">F0U60_48425</name>
</gene>
<proteinExistence type="predicted"/>
<reference evidence="1 2" key="1">
    <citation type="submission" date="2019-08" db="EMBL/GenBank/DDBJ databases">
        <title>Archangium and Cystobacter genomes.</title>
        <authorList>
            <person name="Chen I.-C.K."/>
            <person name="Wielgoss S."/>
        </authorList>
    </citation>
    <scope>NUCLEOTIDE SEQUENCE [LARGE SCALE GENOMIC DNA]</scope>
    <source>
        <strain evidence="1 2">Cbm 6</strain>
    </source>
</reference>
<name>A0ABY9XC69_9BACT</name>
<protein>
    <recommendedName>
        <fullName evidence="3">Outer membrane protein beta-barrel domain-containing protein</fullName>
    </recommendedName>
</protein>
<evidence type="ECO:0000313" key="1">
    <source>
        <dbReference type="EMBL" id="WNG53006.1"/>
    </source>
</evidence>
<dbReference type="EMBL" id="CP043494">
    <property type="protein sequence ID" value="WNG53006.1"/>
    <property type="molecule type" value="Genomic_DNA"/>
</dbReference>
<organism evidence="1 2">
    <name type="scientific">Archangium minus</name>
    <dbReference type="NCBI Taxonomy" id="83450"/>
    <lineage>
        <taxon>Bacteria</taxon>
        <taxon>Pseudomonadati</taxon>
        <taxon>Myxococcota</taxon>
        <taxon>Myxococcia</taxon>
        <taxon>Myxococcales</taxon>
        <taxon>Cystobacterineae</taxon>
        <taxon>Archangiaceae</taxon>
        <taxon>Archangium</taxon>
    </lineage>
</organism>